<feature type="transmembrane region" description="Helical" evidence="1">
    <location>
        <begin position="444"/>
        <end position="464"/>
    </location>
</feature>
<proteinExistence type="predicted"/>
<sequence length="473" mass="50886">MRQVDNHPGSGGSGRADPVGQLVATLEPNPPLVVDELHTATLLERQGVTDQEARDRYGCEDVFELAGEMFRRLPRRPDPPRDETSARPPQRFVLLTHGLLYSVPGVVYPAVLVEIGGPALLRGMLLATTLGWIWGMGTSVTAYRLLGQGYPQAAARIWRRLSLLGLGIAAADAMMLAATGAGDASLAVFVVLQMSFQLASGVLVFYGMEWRLAVIVLPTFVAGGAYLAHRYDVGHAVPVLITAVGTCVLAAGVAWWATGPTRQPRDRGAQPAPVRPALFSVLPCIAYAVLSALFLLYNTVPFVTAPLDLALAMAPLVVGMGTVEWRTHRFNIQAVELVRRARTTAEFHRSVWRLLLRELALCILTLASLGTLLLLALSVAGLLTPRGMLLVTTYLVLGGAYFVGFITVNHGHFSSILGITGAVLVLNIAATNSMAQYFAPYGEVPIFLASCVVLLALLLMALRLNIGDVHHYR</sequence>
<evidence type="ECO:0008006" key="4">
    <source>
        <dbReference type="Google" id="ProtNLM"/>
    </source>
</evidence>
<feature type="transmembrane region" description="Helical" evidence="1">
    <location>
        <begin position="184"/>
        <end position="205"/>
    </location>
</feature>
<name>A0ABP7IXH8_9ACTN</name>
<protein>
    <recommendedName>
        <fullName evidence="4">DUF2157 domain-containing protein</fullName>
    </recommendedName>
</protein>
<feature type="transmembrane region" description="Helical" evidence="1">
    <location>
        <begin position="92"/>
        <end position="111"/>
    </location>
</feature>
<evidence type="ECO:0000313" key="3">
    <source>
        <dbReference type="Proteomes" id="UP001501009"/>
    </source>
</evidence>
<feature type="transmembrane region" description="Helical" evidence="1">
    <location>
        <begin position="389"/>
        <end position="408"/>
    </location>
</feature>
<accession>A0ABP7IXH8</accession>
<dbReference type="Proteomes" id="UP001501009">
    <property type="component" value="Unassembled WGS sequence"/>
</dbReference>
<feature type="transmembrane region" description="Helical" evidence="1">
    <location>
        <begin position="158"/>
        <end position="178"/>
    </location>
</feature>
<feature type="transmembrane region" description="Helical" evidence="1">
    <location>
        <begin position="303"/>
        <end position="323"/>
    </location>
</feature>
<comment type="caution">
    <text evidence="2">The sequence shown here is derived from an EMBL/GenBank/DDBJ whole genome shotgun (WGS) entry which is preliminary data.</text>
</comment>
<reference evidence="3" key="1">
    <citation type="journal article" date="2019" name="Int. J. Syst. Evol. Microbiol.">
        <title>The Global Catalogue of Microorganisms (GCM) 10K type strain sequencing project: providing services to taxonomists for standard genome sequencing and annotation.</title>
        <authorList>
            <consortium name="The Broad Institute Genomics Platform"/>
            <consortium name="The Broad Institute Genome Sequencing Center for Infectious Disease"/>
            <person name="Wu L."/>
            <person name="Ma J."/>
        </authorList>
    </citation>
    <scope>NUCLEOTIDE SEQUENCE [LARGE SCALE GENOMIC DNA]</scope>
    <source>
        <strain evidence="3">JCM 17138</strain>
    </source>
</reference>
<feature type="transmembrane region" description="Helical" evidence="1">
    <location>
        <begin position="277"/>
        <end position="297"/>
    </location>
</feature>
<feature type="transmembrane region" description="Helical" evidence="1">
    <location>
        <begin position="415"/>
        <end position="438"/>
    </location>
</feature>
<keyword evidence="1" id="KW-0812">Transmembrane</keyword>
<gene>
    <name evidence="2" type="ORF">GCM10022403_072780</name>
</gene>
<feature type="transmembrane region" description="Helical" evidence="1">
    <location>
        <begin position="212"/>
        <end position="229"/>
    </location>
</feature>
<organism evidence="2 3">
    <name type="scientific">Streptomyces coacervatus</name>
    <dbReference type="NCBI Taxonomy" id="647381"/>
    <lineage>
        <taxon>Bacteria</taxon>
        <taxon>Bacillati</taxon>
        <taxon>Actinomycetota</taxon>
        <taxon>Actinomycetes</taxon>
        <taxon>Kitasatosporales</taxon>
        <taxon>Streptomycetaceae</taxon>
        <taxon>Streptomyces</taxon>
    </lineage>
</organism>
<evidence type="ECO:0000313" key="2">
    <source>
        <dbReference type="EMBL" id="GAA3828928.1"/>
    </source>
</evidence>
<keyword evidence="3" id="KW-1185">Reference proteome</keyword>
<feature type="transmembrane region" description="Helical" evidence="1">
    <location>
        <begin position="123"/>
        <end position="146"/>
    </location>
</feature>
<feature type="transmembrane region" description="Helical" evidence="1">
    <location>
        <begin position="359"/>
        <end position="383"/>
    </location>
</feature>
<keyword evidence="1" id="KW-0472">Membrane</keyword>
<keyword evidence="1" id="KW-1133">Transmembrane helix</keyword>
<dbReference type="EMBL" id="BAABDE010000028">
    <property type="protein sequence ID" value="GAA3828928.1"/>
    <property type="molecule type" value="Genomic_DNA"/>
</dbReference>
<evidence type="ECO:0000256" key="1">
    <source>
        <dbReference type="SAM" id="Phobius"/>
    </source>
</evidence>
<feature type="transmembrane region" description="Helical" evidence="1">
    <location>
        <begin position="235"/>
        <end position="257"/>
    </location>
</feature>